<dbReference type="InterPro" id="IPR016161">
    <property type="entry name" value="Ald_DH/histidinol_DH"/>
</dbReference>
<keyword evidence="1" id="KW-0812">Transmembrane</keyword>
<dbReference type="Proteomes" id="UP001642406">
    <property type="component" value="Unassembled WGS sequence"/>
</dbReference>
<dbReference type="Gene3D" id="3.40.605.10">
    <property type="entry name" value="Aldehyde Dehydrogenase, Chain A, domain 1"/>
    <property type="match status" value="1"/>
</dbReference>
<proteinExistence type="predicted"/>
<organism evidence="2 3">
    <name type="scientific">Sporothrix bragantina</name>
    <dbReference type="NCBI Taxonomy" id="671064"/>
    <lineage>
        <taxon>Eukaryota</taxon>
        <taxon>Fungi</taxon>
        <taxon>Dikarya</taxon>
        <taxon>Ascomycota</taxon>
        <taxon>Pezizomycotina</taxon>
        <taxon>Sordariomycetes</taxon>
        <taxon>Sordariomycetidae</taxon>
        <taxon>Ophiostomatales</taxon>
        <taxon>Ophiostomataceae</taxon>
        <taxon>Sporothrix</taxon>
    </lineage>
</organism>
<protein>
    <recommendedName>
        <fullName evidence="4">Aldehyde dehydrogenase domain-containing protein</fullName>
    </recommendedName>
</protein>
<dbReference type="SUPFAM" id="SSF53720">
    <property type="entry name" value="ALDH-like"/>
    <property type="match status" value="1"/>
</dbReference>
<keyword evidence="1" id="KW-0472">Membrane</keyword>
<evidence type="ECO:0000313" key="3">
    <source>
        <dbReference type="Proteomes" id="UP001642406"/>
    </source>
</evidence>
<evidence type="ECO:0000256" key="1">
    <source>
        <dbReference type="SAM" id="Phobius"/>
    </source>
</evidence>
<evidence type="ECO:0008006" key="4">
    <source>
        <dbReference type="Google" id="ProtNLM"/>
    </source>
</evidence>
<reference evidence="2 3" key="1">
    <citation type="submission" date="2024-01" db="EMBL/GenBank/DDBJ databases">
        <authorList>
            <person name="Allen C."/>
            <person name="Tagirdzhanova G."/>
        </authorList>
    </citation>
    <scope>NUCLEOTIDE SEQUENCE [LARGE SCALE GENOMIC DNA]</scope>
</reference>
<dbReference type="InterPro" id="IPR016162">
    <property type="entry name" value="Ald_DH_N"/>
</dbReference>
<accession>A0ABP0B9N7</accession>
<sequence length="498" mass="54156">MDDVLRVYDAVLGARREGRLENEMQRKYELQCIFQAIKAAVPRLVEANLSDCPQRSEASVLLECTATLRFLREIHDRLSLADAIERERHPERGLDDTRRVLALGVVVILAAASPTSSSIAHAVIPLAAAIAAGNTPILVLDPRSGKTSHLLYDSLRSSGVDRDAIGLLMPGSHQERRSIITSLAERPLQAIVVQTEDDLSFVNSETSLLRATPTCRVISALKMPVVVTITRQGNVDKAAVDVLRAASLTDRHVVVLVDEAVLATLQTALQRRVHAYVEANKSKHQRTKRGDKPKLSDGSLTHWTIGQHVHAVVGEASIETIQAVIQSHDEEYSAISILTTSSMDAALSIVDSITIPNTTSYPSVHIYSIASEARYLSRFMDTASTFVNQIPVLACIAPPQHSFLDVVLETLYSRPSPLQVRHQPSGDLGSAAVSASQLRALVAYEQLAIPTRPAGKRMGFFPQGGLVGLSHLLLITASLGWVAWATARSRWPSFPRAG</sequence>
<gene>
    <name evidence="2" type="ORF">SBRCBS47491_002657</name>
</gene>
<name>A0ABP0B9N7_9PEZI</name>
<comment type="caution">
    <text evidence="2">The sequence shown here is derived from an EMBL/GenBank/DDBJ whole genome shotgun (WGS) entry which is preliminary data.</text>
</comment>
<keyword evidence="1" id="KW-1133">Transmembrane helix</keyword>
<evidence type="ECO:0000313" key="2">
    <source>
        <dbReference type="EMBL" id="CAK7215931.1"/>
    </source>
</evidence>
<feature type="transmembrane region" description="Helical" evidence="1">
    <location>
        <begin position="466"/>
        <end position="487"/>
    </location>
</feature>
<keyword evidence="3" id="KW-1185">Reference proteome</keyword>
<dbReference type="EMBL" id="CAWUHC010000016">
    <property type="protein sequence ID" value="CAK7215931.1"/>
    <property type="molecule type" value="Genomic_DNA"/>
</dbReference>